<reference evidence="2 3" key="1">
    <citation type="submission" date="2015-07" db="EMBL/GenBank/DDBJ databases">
        <title>Genome analysis of myxobacterium Chondromyces crocatus Cm c5 reveals a high potential for natural compound synthesis and the genetic basis for the loss of fruiting body formation.</title>
        <authorList>
            <person name="Zaburannyi N."/>
            <person name="Bunk B."/>
            <person name="Maier J."/>
            <person name="Overmann J."/>
            <person name="Mueller R."/>
        </authorList>
    </citation>
    <scope>NUCLEOTIDE SEQUENCE [LARGE SCALE GENOMIC DNA]</scope>
    <source>
        <strain evidence="2 3">Cm c5</strain>
    </source>
</reference>
<dbReference type="Proteomes" id="UP000067626">
    <property type="component" value="Chromosome"/>
</dbReference>
<evidence type="ECO:0000256" key="1">
    <source>
        <dbReference type="SAM" id="Phobius"/>
    </source>
</evidence>
<dbReference type="KEGG" id="ccro:CMC5_002120"/>
<gene>
    <name evidence="2" type="ORF">CMC5_002120</name>
</gene>
<keyword evidence="3" id="KW-1185">Reference proteome</keyword>
<evidence type="ECO:0000313" key="2">
    <source>
        <dbReference type="EMBL" id="AKT36099.1"/>
    </source>
</evidence>
<dbReference type="EMBL" id="CP012159">
    <property type="protein sequence ID" value="AKT36099.1"/>
    <property type="molecule type" value="Genomic_DNA"/>
</dbReference>
<keyword evidence="1" id="KW-0812">Transmembrane</keyword>
<evidence type="ECO:0000313" key="3">
    <source>
        <dbReference type="Proteomes" id="UP000067626"/>
    </source>
</evidence>
<accession>A0A0K1E5I8</accession>
<dbReference type="RefSeq" id="WP_082362140.1">
    <property type="nucleotide sequence ID" value="NZ_CP012159.1"/>
</dbReference>
<sequence>MTDGGVDAGARRSRRRLGAVLGALWTVTVVGSLLAAVTGWVVFSGEREIGESNEALLQGDAYAATVHARRAAGWYAPGAPHVRVAYMRLIALATTAEGLGNAEIALLAWRGVRTAALETRWLKTPHEDDLARANAAIARLSANLPRPPGTRAEPNAVVEREHLAVLSKDEAPRAGWVLVLVLGFVGWVGGAIWALRQGSRAGGLGWKGTAPGIALCVAGIAAWLLAIWQA</sequence>
<dbReference type="STRING" id="52.CMC5_002120"/>
<name>A0A0K1E5I8_CHOCO</name>
<feature type="transmembrane region" description="Helical" evidence="1">
    <location>
        <begin position="20"/>
        <end position="43"/>
    </location>
</feature>
<dbReference type="AlphaFoldDB" id="A0A0K1E5I8"/>
<organism evidence="2 3">
    <name type="scientific">Chondromyces crocatus</name>
    <dbReference type="NCBI Taxonomy" id="52"/>
    <lineage>
        <taxon>Bacteria</taxon>
        <taxon>Pseudomonadati</taxon>
        <taxon>Myxococcota</taxon>
        <taxon>Polyangia</taxon>
        <taxon>Polyangiales</taxon>
        <taxon>Polyangiaceae</taxon>
        <taxon>Chondromyces</taxon>
    </lineage>
</organism>
<protein>
    <submittedName>
        <fullName evidence="2">Uncharacterized protein</fullName>
    </submittedName>
</protein>
<keyword evidence="1" id="KW-1133">Transmembrane helix</keyword>
<feature type="transmembrane region" description="Helical" evidence="1">
    <location>
        <begin position="208"/>
        <end position="228"/>
    </location>
</feature>
<proteinExistence type="predicted"/>
<feature type="transmembrane region" description="Helical" evidence="1">
    <location>
        <begin position="174"/>
        <end position="196"/>
    </location>
</feature>
<keyword evidence="1" id="KW-0472">Membrane</keyword>